<dbReference type="NCBIfam" id="NF045502">
    <property type="entry name" value="variant_rSAM"/>
    <property type="match status" value="1"/>
</dbReference>
<dbReference type="AlphaFoldDB" id="A0A9D2AEW1"/>
<dbReference type="Gene3D" id="3.20.20.70">
    <property type="entry name" value="Aldolase class I"/>
    <property type="match status" value="1"/>
</dbReference>
<protein>
    <submittedName>
        <fullName evidence="8">Radical SAM protein</fullName>
    </submittedName>
</protein>
<evidence type="ECO:0000259" key="7">
    <source>
        <dbReference type="PROSITE" id="PS51918"/>
    </source>
</evidence>
<dbReference type="InterPro" id="IPR007197">
    <property type="entry name" value="rSAM"/>
</dbReference>
<dbReference type="GO" id="GO:0051536">
    <property type="term" value="F:iron-sulfur cluster binding"/>
    <property type="evidence" value="ECO:0007669"/>
    <property type="project" value="UniProtKB-KW"/>
</dbReference>
<dbReference type="Proteomes" id="UP000824204">
    <property type="component" value="Unassembled WGS sequence"/>
</dbReference>
<evidence type="ECO:0000256" key="3">
    <source>
        <dbReference type="ARBA" id="ARBA00023004"/>
    </source>
</evidence>
<evidence type="ECO:0000313" key="8">
    <source>
        <dbReference type="EMBL" id="HIX06986.1"/>
    </source>
</evidence>
<dbReference type="PROSITE" id="PS50975">
    <property type="entry name" value="ATP_GRASP"/>
    <property type="match status" value="1"/>
</dbReference>
<dbReference type="InterPro" id="IPR058240">
    <property type="entry name" value="rSAM_sf"/>
</dbReference>
<dbReference type="CDD" id="cd01335">
    <property type="entry name" value="Radical_SAM"/>
    <property type="match status" value="1"/>
</dbReference>
<proteinExistence type="predicted"/>
<evidence type="ECO:0000256" key="2">
    <source>
        <dbReference type="ARBA" id="ARBA00022723"/>
    </source>
</evidence>
<keyword evidence="5" id="KW-0067">ATP-binding</keyword>
<feature type="domain" description="ATP-grasp" evidence="6">
    <location>
        <begin position="381"/>
        <end position="600"/>
    </location>
</feature>
<dbReference type="GO" id="GO:0003824">
    <property type="term" value="F:catalytic activity"/>
    <property type="evidence" value="ECO:0007669"/>
    <property type="project" value="InterPro"/>
</dbReference>
<reference evidence="8" key="1">
    <citation type="journal article" date="2021" name="PeerJ">
        <title>Extensive microbial diversity within the chicken gut microbiome revealed by metagenomics and culture.</title>
        <authorList>
            <person name="Gilroy R."/>
            <person name="Ravi A."/>
            <person name="Getino M."/>
            <person name="Pursley I."/>
            <person name="Horton D.L."/>
            <person name="Alikhan N.F."/>
            <person name="Baker D."/>
            <person name="Gharbi K."/>
            <person name="Hall N."/>
            <person name="Watson M."/>
            <person name="Adriaenssens E.M."/>
            <person name="Foster-Nyarko E."/>
            <person name="Jarju S."/>
            <person name="Secka A."/>
            <person name="Antonio M."/>
            <person name="Oren A."/>
            <person name="Chaudhuri R.R."/>
            <person name="La Ragione R."/>
            <person name="Hildebrand F."/>
            <person name="Pallen M.J."/>
        </authorList>
    </citation>
    <scope>NUCLEOTIDE SEQUENCE</scope>
    <source>
        <strain evidence="8">811</strain>
    </source>
</reference>
<sequence length="1120" mass="126559">MKEYGGRSMSNFYLEEIDKKLNNPNKNVFICYRGMKAMGGAVAQILYYNLLCCNHAELVPFCAPLCNDGVDFEQASCRAIAKTRVFIIVINDDFCTPVLSGTDKLSKMFYNADDQVRKELLMLCNELLRRERLRSEGSPAENLSILPVFAGRAYGGNINKFLQELTRWLWTEKNAKRTNELAWESLRGKGYAEGSFPEEKLRTAFDKIVENLSHQSNAYSIDYNFNPAARELINVTERVYNEYIKRAEIRDGEFVWIGTRLSDIGQTGSMFAGAVTLFGETDERKNLFALCDEGSSRRVDHNKISEEQDQFLFDRAVALANSHPRARFYFYNQSAYYNVHSARDNGVSLGEALGERYICVNAKGVLDTLSDKQKFHRFCDEKGLKGALLDVAEGSVADCKYATVCKLLGVREEEGHKFILQRPIASGGNGTYIMTRENSELFKNFTGEDKRMLFSVYREDNVPVNLHAILFKDGVLFAPGSIQIMRADYEKADNSSSVKRLMYRGADFVEYDRLACLDDKPENRVNGRHIAKFKELCAALCEKIRAEGYRGILGIDGMIYGDEVKLLEVNCRFQASSALVNRALAEQGFPSLQEINLAAWKDGEKAANYAKYLDGLRVEYSNYSYNYTGDETHALHVFNAVNAAKKAESGEGVLLGYQSKALPGKLCFPEADGYRPLPRELCKLDDNAHFYRLVFRTNICWANEDGGVNLDECVCEPMAEFKEKICEIAAGGEVSAQSLLALKIALLTQGVNVSAEARRQHGGLRPATNDAVDLQFGEKLHGVVINAPLSNKFQDFSPFRIDVREGKYFLSYYGNELCEIRFYPQDPLANNRTSKGFLYSQVAYLSTDRLRVHVTNSCIYKAGDRKKECKFCNIERDPDNGIDLQSIEEVVRRHWADHETSRLRHFLIGGQSPAQNAATIDKVVSIIKIIKNVTKGEKYPDGADVYAMILPCDEEGIRKMREAGLDQLSFNVEIFDERCAAKYMPGKSENKRETYKEMLLKAQDIWFKTLSKNTHLAFQQIRSMVILGLEPRESFAAGMDWMIGNGIQPIISLFRPLRGTPLEDCVAPSMAYVYKLYFALQKKIDAFNEKTGDAVPYYMLGPDCICCQNNTLSLPRTVRL</sequence>
<evidence type="ECO:0000256" key="4">
    <source>
        <dbReference type="ARBA" id="ARBA00023014"/>
    </source>
</evidence>
<name>A0A9D2AEW1_9FIRM</name>
<dbReference type="InterPro" id="IPR013785">
    <property type="entry name" value="Aldolase_TIM"/>
</dbReference>
<dbReference type="GO" id="GO:0046872">
    <property type="term" value="F:metal ion binding"/>
    <property type="evidence" value="ECO:0007669"/>
    <property type="project" value="UniProtKB-KW"/>
</dbReference>
<evidence type="ECO:0000259" key="6">
    <source>
        <dbReference type="PROSITE" id="PS50975"/>
    </source>
</evidence>
<comment type="caution">
    <text evidence="8">The sequence shown here is derived from an EMBL/GenBank/DDBJ whole genome shotgun (WGS) entry which is preliminary data.</text>
</comment>
<accession>A0A9D2AEW1</accession>
<dbReference type="SUPFAM" id="SSF56059">
    <property type="entry name" value="Glutathione synthetase ATP-binding domain-like"/>
    <property type="match status" value="1"/>
</dbReference>
<reference evidence="8" key="2">
    <citation type="submission" date="2021-04" db="EMBL/GenBank/DDBJ databases">
        <authorList>
            <person name="Gilroy R."/>
        </authorList>
    </citation>
    <scope>NUCLEOTIDE SEQUENCE</scope>
    <source>
        <strain evidence="8">811</strain>
    </source>
</reference>
<feature type="domain" description="Radical SAM core" evidence="7">
    <location>
        <begin position="842"/>
        <end position="1088"/>
    </location>
</feature>
<evidence type="ECO:0000313" key="9">
    <source>
        <dbReference type="Proteomes" id="UP000824204"/>
    </source>
</evidence>
<organism evidence="8 9">
    <name type="scientific">Candidatus Borkfalkia faecipullorum</name>
    <dbReference type="NCBI Taxonomy" id="2838510"/>
    <lineage>
        <taxon>Bacteria</taxon>
        <taxon>Bacillati</taxon>
        <taxon>Bacillota</taxon>
        <taxon>Clostridia</taxon>
        <taxon>Christensenellales</taxon>
        <taxon>Christensenellaceae</taxon>
        <taxon>Candidatus Borkfalkia</taxon>
    </lineage>
</organism>
<keyword evidence="3" id="KW-0408">Iron</keyword>
<keyword evidence="2" id="KW-0479">Metal-binding</keyword>
<dbReference type="EMBL" id="DXFX01000009">
    <property type="protein sequence ID" value="HIX06986.1"/>
    <property type="molecule type" value="Genomic_DNA"/>
</dbReference>
<evidence type="ECO:0000256" key="1">
    <source>
        <dbReference type="ARBA" id="ARBA00022691"/>
    </source>
</evidence>
<keyword evidence="4" id="KW-0411">Iron-sulfur</keyword>
<dbReference type="PROSITE" id="PS51918">
    <property type="entry name" value="RADICAL_SAM"/>
    <property type="match status" value="1"/>
</dbReference>
<evidence type="ECO:0000256" key="5">
    <source>
        <dbReference type="PROSITE-ProRule" id="PRU00409"/>
    </source>
</evidence>
<keyword evidence="5" id="KW-0547">Nucleotide-binding</keyword>
<keyword evidence="1" id="KW-0949">S-adenosyl-L-methionine</keyword>
<dbReference type="SUPFAM" id="SSF102114">
    <property type="entry name" value="Radical SAM enzymes"/>
    <property type="match status" value="1"/>
</dbReference>
<dbReference type="Gene3D" id="3.30.470.20">
    <property type="entry name" value="ATP-grasp fold, B domain"/>
    <property type="match status" value="1"/>
</dbReference>
<gene>
    <name evidence="8" type="ORF">H9741_00755</name>
</gene>
<dbReference type="GO" id="GO:0005524">
    <property type="term" value="F:ATP binding"/>
    <property type="evidence" value="ECO:0007669"/>
    <property type="project" value="UniProtKB-UniRule"/>
</dbReference>
<dbReference type="Pfam" id="PF04055">
    <property type="entry name" value="Radical_SAM"/>
    <property type="match status" value="1"/>
</dbReference>
<dbReference type="InterPro" id="IPR011761">
    <property type="entry name" value="ATP-grasp"/>
</dbReference>